<comment type="caution">
    <text evidence="2">The sequence shown here is derived from an EMBL/GenBank/DDBJ whole genome shotgun (WGS) entry which is preliminary data.</text>
</comment>
<keyword evidence="1" id="KW-0732">Signal</keyword>
<reference evidence="2 3" key="2">
    <citation type="submission" date="2020-11" db="EMBL/GenBank/DDBJ databases">
        <title>Sulfur oxidizing isolate from Hospital Hole Sinkhole.</title>
        <authorList>
            <person name="Scott K.M."/>
        </authorList>
    </citation>
    <scope>NUCLEOTIDE SEQUENCE [LARGE SCALE GENOMIC DNA]</scope>
    <source>
        <strain evidence="2 3">HH1</strain>
    </source>
</reference>
<reference evidence="2 3" key="1">
    <citation type="submission" date="2020-06" db="EMBL/GenBank/DDBJ databases">
        <authorList>
            <person name="Scott K."/>
        </authorList>
    </citation>
    <scope>NUCLEOTIDE SEQUENCE [LARGE SCALE GENOMIC DNA]</scope>
    <source>
        <strain evidence="2 3">HH1</strain>
    </source>
</reference>
<accession>A0ABS0BUH5</accession>
<keyword evidence="3" id="KW-1185">Reference proteome</keyword>
<evidence type="ECO:0000313" key="2">
    <source>
        <dbReference type="EMBL" id="MBF6057492.1"/>
    </source>
</evidence>
<dbReference type="RefSeq" id="WP_185977641.1">
    <property type="nucleotide sequence ID" value="NZ_JACBGI020000004.1"/>
</dbReference>
<feature type="signal peptide" evidence="1">
    <location>
        <begin position="1"/>
        <end position="28"/>
    </location>
</feature>
<sequence length="173" mass="19468">MSDLTFSQPVLRILKTSTLFFISVLVSACGNSPSQQQMDVQIGDTFYLEQAIAVKNGYSRVHFQEGEIAGAWFDHYIPHCTIELSDIVDRDTSFYPGPFQIEKVRFGSEDYESEGVIDYVYFYLQPTSESEAEADVFRLACAGAMDEGLNNPAAQRPKRKQINQILGNYGQVK</sequence>
<organism evidence="2 3">
    <name type="scientific">Thiomicrorhabdus heinhorstiae</name>
    <dbReference type="NCBI Taxonomy" id="2748010"/>
    <lineage>
        <taxon>Bacteria</taxon>
        <taxon>Pseudomonadati</taxon>
        <taxon>Pseudomonadota</taxon>
        <taxon>Gammaproteobacteria</taxon>
        <taxon>Thiotrichales</taxon>
        <taxon>Piscirickettsiaceae</taxon>
        <taxon>Thiomicrorhabdus</taxon>
    </lineage>
</organism>
<proteinExistence type="predicted"/>
<dbReference type="Proteomes" id="UP001193680">
    <property type="component" value="Unassembled WGS sequence"/>
</dbReference>
<feature type="chain" id="PRO_5046935529" description="Lipoprotein" evidence="1">
    <location>
        <begin position="29"/>
        <end position="173"/>
    </location>
</feature>
<dbReference type="EMBL" id="JACBGI020000004">
    <property type="protein sequence ID" value="MBF6057492.1"/>
    <property type="molecule type" value="Genomic_DNA"/>
</dbReference>
<evidence type="ECO:0000256" key="1">
    <source>
        <dbReference type="SAM" id="SignalP"/>
    </source>
</evidence>
<gene>
    <name evidence="2" type="ORF">H8792_003975</name>
</gene>
<evidence type="ECO:0008006" key="4">
    <source>
        <dbReference type="Google" id="ProtNLM"/>
    </source>
</evidence>
<protein>
    <recommendedName>
        <fullName evidence="4">Lipoprotein</fullName>
    </recommendedName>
</protein>
<evidence type="ECO:0000313" key="3">
    <source>
        <dbReference type="Proteomes" id="UP001193680"/>
    </source>
</evidence>
<name>A0ABS0BUH5_9GAMM</name>